<keyword evidence="1" id="KW-0472">Membrane</keyword>
<keyword evidence="1" id="KW-0812">Transmembrane</keyword>
<feature type="transmembrane region" description="Helical" evidence="1">
    <location>
        <begin position="207"/>
        <end position="225"/>
    </location>
</feature>
<evidence type="ECO:0000313" key="3">
    <source>
        <dbReference type="Proteomes" id="UP001295684"/>
    </source>
</evidence>
<evidence type="ECO:0000313" key="2">
    <source>
        <dbReference type="EMBL" id="CAI2361610.1"/>
    </source>
</evidence>
<evidence type="ECO:0000256" key="1">
    <source>
        <dbReference type="SAM" id="Phobius"/>
    </source>
</evidence>
<accession>A0AAD1U587</accession>
<reference evidence="2" key="1">
    <citation type="submission" date="2023-07" db="EMBL/GenBank/DDBJ databases">
        <authorList>
            <consortium name="AG Swart"/>
            <person name="Singh M."/>
            <person name="Singh A."/>
            <person name="Seah K."/>
            <person name="Emmerich C."/>
        </authorList>
    </citation>
    <scope>NUCLEOTIDE SEQUENCE</scope>
    <source>
        <strain evidence="2">DP1</strain>
    </source>
</reference>
<protein>
    <recommendedName>
        <fullName evidence="4">Transmembrane protein</fullName>
    </recommendedName>
</protein>
<keyword evidence="1" id="KW-1133">Transmembrane helix</keyword>
<keyword evidence="3" id="KW-1185">Reference proteome</keyword>
<dbReference type="Proteomes" id="UP001295684">
    <property type="component" value="Unassembled WGS sequence"/>
</dbReference>
<sequence length="548" mass="64448">MKFPICHQPTCEAEAQYYLMDKKVYVCAVDRDTQYSKEHSLKLVQPESVKILLRVINQCRKELVLDQEIRDKNRLMLSPQEESKGFEMAIKEQSEDVLSRLKEAVECKEYYKFRLLLKEARQIEDMITNDPIFIKHAINTTWKNSMSIARGEEDQSIAFIKKEAEQRYAALVVKTSKTIEAERKESYLKRKALKQKHENDMKNDKKTLYSSIFFLIGILVMYLFFSNFEIKYSDQCLSFRYLKGVSYSKFNNLRLKYSKARSMILDLNNELDLQRILLDNSTSLLNTTVNSEEAIISNPLPEFDHSLCDILKTTNTSSSPNQSTSSTIKTITFEDLKTLSYKTPQTISINTTQNTLSFHLNSTRYYVSFTDKDDKTFLKNYFPGEVQELNLYGFEDYFFYQQINEFKQIAPKVKKKISIFCYLENNFKLQKVDFEILIPHLLHVETIEFSNCQMDLPSTLYLDYGVLKSSIKTLHFDNIDQSFFKQGMIRSSKFQKLIESFSKIKNFKENLETIKITNLKFFEEDIHNALNRSKLKDVRIDRGRIDRD</sequence>
<dbReference type="AlphaFoldDB" id="A0AAD1U587"/>
<proteinExistence type="predicted"/>
<gene>
    <name evidence="2" type="ORF">ECRASSUSDP1_LOCUS2922</name>
</gene>
<comment type="caution">
    <text evidence="2">The sequence shown here is derived from an EMBL/GenBank/DDBJ whole genome shotgun (WGS) entry which is preliminary data.</text>
</comment>
<evidence type="ECO:0008006" key="4">
    <source>
        <dbReference type="Google" id="ProtNLM"/>
    </source>
</evidence>
<dbReference type="EMBL" id="CAMPGE010002800">
    <property type="protein sequence ID" value="CAI2361610.1"/>
    <property type="molecule type" value="Genomic_DNA"/>
</dbReference>
<organism evidence="2 3">
    <name type="scientific">Euplotes crassus</name>
    <dbReference type="NCBI Taxonomy" id="5936"/>
    <lineage>
        <taxon>Eukaryota</taxon>
        <taxon>Sar</taxon>
        <taxon>Alveolata</taxon>
        <taxon>Ciliophora</taxon>
        <taxon>Intramacronucleata</taxon>
        <taxon>Spirotrichea</taxon>
        <taxon>Hypotrichia</taxon>
        <taxon>Euplotida</taxon>
        <taxon>Euplotidae</taxon>
        <taxon>Moneuplotes</taxon>
    </lineage>
</organism>
<name>A0AAD1U587_EUPCR</name>